<dbReference type="GO" id="GO:0003677">
    <property type="term" value="F:DNA binding"/>
    <property type="evidence" value="ECO:0007669"/>
    <property type="project" value="InterPro"/>
</dbReference>
<keyword evidence="4" id="KW-0812">Transmembrane</keyword>
<dbReference type="PROSITE" id="PS50172">
    <property type="entry name" value="BRCT"/>
    <property type="match status" value="1"/>
</dbReference>
<keyword evidence="2" id="KW-0378">Hydrolase</keyword>
<evidence type="ECO:0000259" key="5">
    <source>
        <dbReference type="PROSITE" id="PS50172"/>
    </source>
</evidence>
<evidence type="ECO:0000256" key="3">
    <source>
        <dbReference type="ARBA" id="ARBA00022839"/>
    </source>
</evidence>
<dbReference type="EMBL" id="JABZGW010000003">
    <property type="protein sequence ID" value="MBF4807120.1"/>
    <property type="molecule type" value="Genomic_DNA"/>
</dbReference>
<dbReference type="SUPFAM" id="SSF53098">
    <property type="entry name" value="Ribonuclease H-like"/>
    <property type="match status" value="1"/>
</dbReference>
<dbReference type="InterPro" id="IPR012337">
    <property type="entry name" value="RNaseH-like_sf"/>
</dbReference>
<dbReference type="CDD" id="cd17748">
    <property type="entry name" value="BRCT_DNA_ligase_like"/>
    <property type="match status" value="1"/>
</dbReference>
<feature type="transmembrane region" description="Helical" evidence="4">
    <location>
        <begin position="28"/>
        <end position="57"/>
    </location>
</feature>
<protein>
    <submittedName>
        <fullName evidence="6">3'-5' exoribonuclease</fullName>
    </submittedName>
</protein>
<sequence length="383" mass="43838">MKCKKCGSENIMVQVVQETKLVNHHHNILWWIFVSWWWLPIKWVVITIPALIAKLLFHRKEIKQRNPTGLSSKTLSRSVQTLPPTDLKIRNTRSSSQRKYGSLLKPYATSFDFSKYPDTYVVVDLETTGLDVNTCEIIEIGAVKVVNGEAIDTFNTLIKPGSPIPSDATSINHITNRMVKDSPKLKTVIPEFIEFVGDMPLVGHNAFNYDAKVLEQQFSRYEYSTEFIWFDTLTFAKNFLTPPYKLDDIAQRLSVRKHGNAHRALADCYTTYAVYEEMKKLARKITTNEKCIIKTTRKEAASNQLDGLVFCITGEPLTIERNELIKRIIENGATMTERVTLKTTHLVNCSDERTTKVKTAEKYAERTGIKIISEKEVLNMLLK</sequence>
<keyword evidence="4" id="KW-0472">Membrane</keyword>
<dbReference type="PANTHER" id="PTHR30231">
    <property type="entry name" value="DNA POLYMERASE III SUBUNIT EPSILON"/>
    <property type="match status" value="1"/>
</dbReference>
<dbReference type="InterPro" id="IPR006054">
    <property type="entry name" value="DnaQ"/>
</dbReference>
<dbReference type="Pfam" id="PF00929">
    <property type="entry name" value="RNase_T"/>
    <property type="match status" value="1"/>
</dbReference>
<comment type="caution">
    <text evidence="6">The sequence shown here is derived from an EMBL/GenBank/DDBJ whole genome shotgun (WGS) entry which is preliminary data.</text>
</comment>
<evidence type="ECO:0000313" key="7">
    <source>
        <dbReference type="Proteomes" id="UP000698335"/>
    </source>
</evidence>
<dbReference type="AlphaFoldDB" id="A0A930W077"/>
<dbReference type="InterPro" id="IPR036397">
    <property type="entry name" value="RNaseH_sf"/>
</dbReference>
<dbReference type="SMART" id="SM00479">
    <property type="entry name" value="EXOIII"/>
    <property type="match status" value="1"/>
</dbReference>
<dbReference type="InterPro" id="IPR001357">
    <property type="entry name" value="BRCT_dom"/>
</dbReference>
<dbReference type="NCBIfam" id="TIGR00573">
    <property type="entry name" value="dnaq"/>
    <property type="match status" value="1"/>
</dbReference>
<feature type="domain" description="BRCT" evidence="5">
    <location>
        <begin position="300"/>
        <end position="383"/>
    </location>
</feature>
<accession>A0A930W077</accession>
<evidence type="ECO:0000256" key="4">
    <source>
        <dbReference type="SAM" id="Phobius"/>
    </source>
</evidence>
<evidence type="ECO:0000313" key="6">
    <source>
        <dbReference type="EMBL" id="MBF4807120.1"/>
    </source>
</evidence>
<dbReference type="GO" id="GO:0006260">
    <property type="term" value="P:DNA replication"/>
    <property type="evidence" value="ECO:0007669"/>
    <property type="project" value="InterPro"/>
</dbReference>
<dbReference type="Gene3D" id="3.40.50.10190">
    <property type="entry name" value="BRCT domain"/>
    <property type="match status" value="1"/>
</dbReference>
<proteinExistence type="predicted"/>
<keyword evidence="3" id="KW-0269">Exonuclease</keyword>
<dbReference type="CDD" id="cd06127">
    <property type="entry name" value="DEDDh"/>
    <property type="match status" value="1"/>
</dbReference>
<reference evidence="6" key="1">
    <citation type="submission" date="2020-04" db="EMBL/GenBank/DDBJ databases">
        <title>Deep metagenomics examines the oral microbiome during advanced dental caries in children, revealing novel taxa and co-occurrences with host molecules.</title>
        <authorList>
            <person name="Baker J.L."/>
            <person name="Morton J.T."/>
            <person name="Dinis M."/>
            <person name="Alvarez R."/>
            <person name="Tran N.C."/>
            <person name="Knight R."/>
            <person name="Edlund A."/>
        </authorList>
    </citation>
    <scope>NUCLEOTIDE SEQUENCE</scope>
    <source>
        <strain evidence="6">JCVI_38_bin.5</strain>
    </source>
</reference>
<keyword evidence="1" id="KW-0540">Nuclease</keyword>
<dbReference type="Proteomes" id="UP000698335">
    <property type="component" value="Unassembled WGS sequence"/>
</dbReference>
<dbReference type="InterPro" id="IPR013520">
    <property type="entry name" value="Ribonucl_H"/>
</dbReference>
<dbReference type="SMART" id="SM00292">
    <property type="entry name" value="BRCT"/>
    <property type="match status" value="1"/>
</dbReference>
<evidence type="ECO:0000256" key="2">
    <source>
        <dbReference type="ARBA" id="ARBA00022801"/>
    </source>
</evidence>
<name>A0A930W077_9ACTN</name>
<dbReference type="Pfam" id="PF00533">
    <property type="entry name" value="BRCT"/>
    <property type="match status" value="1"/>
</dbReference>
<dbReference type="FunFam" id="3.30.420.10:FF:000045">
    <property type="entry name" value="3'-5' exonuclease DinG"/>
    <property type="match status" value="1"/>
</dbReference>
<evidence type="ECO:0000256" key="1">
    <source>
        <dbReference type="ARBA" id="ARBA00022722"/>
    </source>
</evidence>
<dbReference type="GO" id="GO:0003887">
    <property type="term" value="F:DNA-directed DNA polymerase activity"/>
    <property type="evidence" value="ECO:0007669"/>
    <property type="project" value="InterPro"/>
</dbReference>
<dbReference type="Gene3D" id="3.30.420.10">
    <property type="entry name" value="Ribonuclease H-like superfamily/Ribonuclease H"/>
    <property type="match status" value="1"/>
</dbReference>
<dbReference type="PANTHER" id="PTHR30231:SF4">
    <property type="entry name" value="PROTEIN NEN2"/>
    <property type="match status" value="1"/>
</dbReference>
<gene>
    <name evidence="6" type="ORF">HXK26_00225</name>
</gene>
<dbReference type="InterPro" id="IPR036420">
    <property type="entry name" value="BRCT_dom_sf"/>
</dbReference>
<organism evidence="6 7">
    <name type="scientific">Lancefieldella rimae</name>
    <dbReference type="NCBI Taxonomy" id="1383"/>
    <lineage>
        <taxon>Bacteria</taxon>
        <taxon>Bacillati</taxon>
        <taxon>Actinomycetota</taxon>
        <taxon>Coriobacteriia</taxon>
        <taxon>Coriobacteriales</taxon>
        <taxon>Atopobiaceae</taxon>
        <taxon>Lancefieldella</taxon>
    </lineage>
</organism>
<dbReference type="GO" id="GO:0008408">
    <property type="term" value="F:3'-5' exonuclease activity"/>
    <property type="evidence" value="ECO:0007669"/>
    <property type="project" value="TreeGrafter"/>
</dbReference>
<keyword evidence="4" id="KW-1133">Transmembrane helix</keyword>